<dbReference type="AlphaFoldDB" id="A0A329R0U2"/>
<dbReference type="Pfam" id="PF25004">
    <property type="entry name" value="DUF7782"/>
    <property type="match status" value="1"/>
</dbReference>
<evidence type="ECO:0000256" key="4">
    <source>
        <dbReference type="ARBA" id="ARBA00022691"/>
    </source>
</evidence>
<feature type="domain" description="Methyltransferase small" evidence="5">
    <location>
        <begin position="189"/>
        <end position="315"/>
    </location>
</feature>
<dbReference type="GO" id="GO:0003676">
    <property type="term" value="F:nucleic acid binding"/>
    <property type="evidence" value="ECO:0007669"/>
    <property type="project" value="InterPro"/>
</dbReference>
<evidence type="ECO:0000256" key="1">
    <source>
        <dbReference type="ARBA" id="ARBA00006149"/>
    </source>
</evidence>
<dbReference type="GO" id="GO:0008757">
    <property type="term" value="F:S-adenosylmethionine-dependent methyltransferase activity"/>
    <property type="evidence" value="ECO:0007669"/>
    <property type="project" value="TreeGrafter"/>
</dbReference>
<evidence type="ECO:0000313" key="8">
    <source>
        <dbReference type="EMBL" id="RAW18157.1"/>
    </source>
</evidence>
<dbReference type="PANTHER" id="PTHR45875:SF1">
    <property type="entry name" value="METHYLTRANSFERASE N6AMT1"/>
    <property type="match status" value="1"/>
</dbReference>
<evidence type="ECO:0000259" key="5">
    <source>
        <dbReference type="Pfam" id="PF05175"/>
    </source>
</evidence>
<evidence type="ECO:0000313" key="9">
    <source>
        <dbReference type="Proteomes" id="UP000250462"/>
    </source>
</evidence>
<evidence type="ECO:0000259" key="7">
    <source>
        <dbReference type="Pfam" id="PF25004"/>
    </source>
</evidence>
<proteinExistence type="inferred from homology"/>
<comment type="caution">
    <text evidence="8">The sequence shown here is derived from an EMBL/GenBank/DDBJ whole genome shotgun (WGS) entry which is preliminary data.</text>
</comment>
<evidence type="ECO:0000256" key="2">
    <source>
        <dbReference type="ARBA" id="ARBA00022603"/>
    </source>
</evidence>
<dbReference type="InterPro" id="IPR002052">
    <property type="entry name" value="DNA_methylase_N6_adenine_CS"/>
</dbReference>
<keyword evidence="4" id="KW-0949">S-adenosyl-L-methionine</keyword>
<sequence length="540" mass="58276">MTFGTTDGVIGLLLTNVRIATVTSDESGRTSTPSAPALNDDDVARLRDALANARYTVDAVHELLGERASSALNRNATIPGQLALTGDTPLETLTRLWRLQLPVPANAIRAALPAGLPLEKLVEGGLLRVDGGDRADSGGGGGGGLVSALVDIRPYADDTGDWWVVADLTPGLDGRSPSIPEDHVLGLNAASTTLAQLTVRRPARRAFDLGTGCGVQALHLARHCDEVVASDVNSRALALTSLTARLNGIDVDLRSGDLYAPVAGEHFDLIATNPPFVVSPGGRHVYRDSGLAGDDVTRRVVVDGAHHLAPGGILQSLGNWMHVRGQDWRERVGSWIDATGCDAWVIQREVQDPAEYIELWLRDSGESSGPAYERRYREWLTWFDENDVEAIGFGWINLRAAGTRNTSVRIEEWPHAVEQPVAPHIARWFDRSETLRVDDAELLTTHLAVADDVMLEQVGQPGEEDPEHLVLRQQHGLRRARASTTAESGFVGACDGSLPVGVIVDALAQVLDVDASSLRDDLLPRIRSLTQEGFLISHHR</sequence>
<evidence type="ECO:0000259" key="6">
    <source>
        <dbReference type="Pfam" id="PF23186"/>
    </source>
</evidence>
<keyword evidence="9" id="KW-1185">Reference proteome</keyword>
<feature type="domain" description="DUF7782" evidence="7">
    <location>
        <begin position="427"/>
        <end position="536"/>
    </location>
</feature>
<evidence type="ECO:0000256" key="3">
    <source>
        <dbReference type="ARBA" id="ARBA00022679"/>
    </source>
</evidence>
<dbReference type="EMBL" id="QMIG01000002">
    <property type="protein sequence ID" value="RAW18157.1"/>
    <property type="molecule type" value="Genomic_DNA"/>
</dbReference>
<comment type="similarity">
    <text evidence="1">Belongs to the eukaryotic/archaeal PrmC-related family.</text>
</comment>
<dbReference type="PROSITE" id="PS00092">
    <property type="entry name" value="N6_MTASE"/>
    <property type="match status" value="1"/>
</dbReference>
<dbReference type="Pfam" id="PF05175">
    <property type="entry name" value="MTS"/>
    <property type="match status" value="1"/>
</dbReference>
<dbReference type="Pfam" id="PF23186">
    <property type="entry name" value="DUF7059"/>
    <property type="match status" value="1"/>
</dbReference>
<protein>
    <submittedName>
        <fullName evidence="8">Transferase</fullName>
    </submittedName>
</protein>
<dbReference type="InterPro" id="IPR007848">
    <property type="entry name" value="Small_mtfrase_dom"/>
</dbReference>
<dbReference type="CDD" id="cd02440">
    <property type="entry name" value="AdoMet_MTases"/>
    <property type="match status" value="1"/>
</dbReference>
<dbReference type="GO" id="GO:0032259">
    <property type="term" value="P:methylation"/>
    <property type="evidence" value="ECO:0007669"/>
    <property type="project" value="UniProtKB-KW"/>
</dbReference>
<feature type="domain" description="DUF7059" evidence="6">
    <location>
        <begin position="53"/>
        <end position="133"/>
    </location>
</feature>
<name>A0A329R0U2_9ACTN</name>
<dbReference type="InterPro" id="IPR056684">
    <property type="entry name" value="DUF7782"/>
</dbReference>
<dbReference type="InterPro" id="IPR055487">
    <property type="entry name" value="DUF7059"/>
</dbReference>
<gene>
    <name evidence="8" type="ORF">DPM12_02975</name>
</gene>
<reference evidence="8 9" key="1">
    <citation type="submission" date="2018-06" db="EMBL/GenBank/DDBJ databases">
        <title>Phytoactinopolyspora halophila sp. nov., a novel halophilic actinomycete isolated from a saline soil in China.</title>
        <authorList>
            <person name="Tang S.-K."/>
        </authorList>
    </citation>
    <scope>NUCLEOTIDE SEQUENCE [LARGE SCALE GENOMIC DNA]</scope>
    <source>
        <strain evidence="8 9">YIM 96934</strain>
    </source>
</reference>
<keyword evidence="3 8" id="KW-0808">Transferase</keyword>
<dbReference type="Proteomes" id="UP000250462">
    <property type="component" value="Unassembled WGS sequence"/>
</dbReference>
<dbReference type="InterPro" id="IPR029063">
    <property type="entry name" value="SAM-dependent_MTases_sf"/>
</dbReference>
<organism evidence="8 9">
    <name type="scientific">Phytoactinopolyspora halophila</name>
    <dbReference type="NCBI Taxonomy" id="1981511"/>
    <lineage>
        <taxon>Bacteria</taxon>
        <taxon>Bacillati</taxon>
        <taxon>Actinomycetota</taxon>
        <taxon>Actinomycetes</taxon>
        <taxon>Jiangellales</taxon>
        <taxon>Jiangellaceae</taxon>
        <taxon>Phytoactinopolyspora</taxon>
    </lineage>
</organism>
<dbReference type="SUPFAM" id="SSF53335">
    <property type="entry name" value="S-adenosyl-L-methionine-dependent methyltransferases"/>
    <property type="match status" value="1"/>
</dbReference>
<dbReference type="GO" id="GO:0008276">
    <property type="term" value="F:protein methyltransferase activity"/>
    <property type="evidence" value="ECO:0007669"/>
    <property type="project" value="TreeGrafter"/>
</dbReference>
<keyword evidence="2" id="KW-0489">Methyltransferase</keyword>
<dbReference type="GO" id="GO:0035657">
    <property type="term" value="C:eRF1 methyltransferase complex"/>
    <property type="evidence" value="ECO:0007669"/>
    <property type="project" value="TreeGrafter"/>
</dbReference>
<dbReference type="PANTHER" id="PTHR45875">
    <property type="entry name" value="METHYLTRANSFERASE N6AMT1"/>
    <property type="match status" value="1"/>
</dbReference>
<dbReference type="Gene3D" id="3.40.50.150">
    <property type="entry name" value="Vaccinia Virus protein VP39"/>
    <property type="match status" value="1"/>
</dbReference>
<dbReference type="GO" id="GO:0008170">
    <property type="term" value="F:N-methyltransferase activity"/>
    <property type="evidence" value="ECO:0007669"/>
    <property type="project" value="UniProtKB-ARBA"/>
</dbReference>
<dbReference type="OrthoDB" id="129465at2"/>
<accession>A0A329R0U2</accession>
<dbReference type="InterPro" id="IPR052190">
    <property type="entry name" value="Euk-Arch_PrmC-MTase"/>
</dbReference>